<evidence type="ECO:0000313" key="2">
    <source>
        <dbReference type="Proteomes" id="UP000054843"/>
    </source>
</evidence>
<dbReference type="Proteomes" id="UP000054843">
    <property type="component" value="Unassembled WGS sequence"/>
</dbReference>
<reference evidence="1 2" key="1">
    <citation type="submission" date="2015-01" db="EMBL/GenBank/DDBJ databases">
        <title>Evolution of Trichinella species and genotypes.</title>
        <authorList>
            <person name="Korhonen P.K."/>
            <person name="Edoardo P."/>
            <person name="Giuseppe L.R."/>
            <person name="Gasser R.B."/>
        </authorList>
    </citation>
    <scope>NUCLEOTIDE SEQUENCE [LARGE SCALE GENOMIC DNA]</scope>
    <source>
        <strain evidence="1">ISS1980</strain>
    </source>
</reference>
<organism evidence="1 2">
    <name type="scientific">Trichinella papuae</name>
    <dbReference type="NCBI Taxonomy" id="268474"/>
    <lineage>
        <taxon>Eukaryota</taxon>
        <taxon>Metazoa</taxon>
        <taxon>Ecdysozoa</taxon>
        <taxon>Nematoda</taxon>
        <taxon>Enoplea</taxon>
        <taxon>Dorylaimia</taxon>
        <taxon>Trichinellida</taxon>
        <taxon>Trichinellidae</taxon>
        <taxon>Trichinella</taxon>
    </lineage>
</organism>
<evidence type="ECO:0000313" key="1">
    <source>
        <dbReference type="EMBL" id="KRZ73160.1"/>
    </source>
</evidence>
<protein>
    <submittedName>
        <fullName evidence="1">Uncharacterized protein</fullName>
    </submittedName>
</protein>
<gene>
    <name evidence="1" type="ORF">T10_11930</name>
</gene>
<dbReference type="AlphaFoldDB" id="A0A0V1MMV7"/>
<comment type="caution">
    <text evidence="1">The sequence shown here is derived from an EMBL/GenBank/DDBJ whole genome shotgun (WGS) entry which is preliminary data.</text>
</comment>
<sequence length="62" mass="7061">MQRLTINFKLRISYLTINDDASNNSENNCDGEEIEDSPVSVNVAYYSMQTLRKSKSVDVSKK</sequence>
<proteinExistence type="predicted"/>
<name>A0A0V1MMV7_9BILA</name>
<keyword evidence="2" id="KW-1185">Reference proteome</keyword>
<accession>A0A0V1MMV7</accession>
<dbReference type="EMBL" id="JYDO01000067">
    <property type="protein sequence ID" value="KRZ73160.1"/>
    <property type="molecule type" value="Genomic_DNA"/>
</dbReference>